<keyword evidence="3" id="KW-1185">Reference proteome</keyword>
<dbReference type="EMBL" id="CP045997">
    <property type="protein sequence ID" value="QHW01107.1"/>
    <property type="molecule type" value="Genomic_DNA"/>
</dbReference>
<dbReference type="InterPro" id="IPR002559">
    <property type="entry name" value="Transposase_11"/>
</dbReference>
<dbReference type="GO" id="GO:0006313">
    <property type="term" value="P:DNA transposition"/>
    <property type="evidence" value="ECO:0007669"/>
    <property type="project" value="InterPro"/>
</dbReference>
<accession>A0A6P1WBG2</accession>
<name>A0A6P1WBG2_9BACT</name>
<reference evidence="2 3" key="1">
    <citation type="submission" date="2019-11" db="EMBL/GenBank/DDBJ databases">
        <title>Spirosoma endbachense sp. nov., isolated from a natural salt meadow.</title>
        <authorList>
            <person name="Rojas J."/>
            <person name="Ambika Manirajan B."/>
            <person name="Ratering S."/>
            <person name="Suarez C."/>
            <person name="Geissler-Plaum R."/>
            <person name="Schnell S."/>
        </authorList>
    </citation>
    <scope>NUCLEOTIDE SEQUENCE [LARGE SCALE GENOMIC DNA]</scope>
    <source>
        <strain evidence="2 3">I-24</strain>
    </source>
</reference>
<evidence type="ECO:0000313" key="3">
    <source>
        <dbReference type="Proteomes" id="UP000464577"/>
    </source>
</evidence>
<organism evidence="2 3">
    <name type="scientific">Spirosoma endbachense</name>
    <dbReference type="NCBI Taxonomy" id="2666025"/>
    <lineage>
        <taxon>Bacteria</taxon>
        <taxon>Pseudomonadati</taxon>
        <taxon>Bacteroidota</taxon>
        <taxon>Cytophagia</taxon>
        <taxon>Cytophagales</taxon>
        <taxon>Cytophagaceae</taxon>
        <taxon>Spirosoma</taxon>
    </lineage>
</organism>
<dbReference type="SUPFAM" id="SSF53098">
    <property type="entry name" value="Ribonuclease H-like"/>
    <property type="match status" value="1"/>
</dbReference>
<gene>
    <name evidence="2" type="ORF">GJR95_41490</name>
</gene>
<dbReference type="Gene3D" id="3.90.350.10">
    <property type="entry name" value="Transposase Inhibitor Protein From Tn5, Chain A, domain 1"/>
    <property type="match status" value="1"/>
</dbReference>
<dbReference type="Proteomes" id="UP000464577">
    <property type="component" value="Chromosome"/>
</dbReference>
<evidence type="ECO:0000259" key="1">
    <source>
        <dbReference type="Pfam" id="PF01609"/>
    </source>
</evidence>
<evidence type="ECO:0000313" key="2">
    <source>
        <dbReference type="EMBL" id="QHW01107.1"/>
    </source>
</evidence>
<sequence length="366" mass="41268">MAGLILSMQTTLDLYTDYLLSSFGQTTATGLSRLTDGAVGHDAGTDLLNRLQGDNRTLWQHVKPLIRQIQEPDGVLLTDDSIAHKPHSDENGLVTTHYDHTCSEYVRGINFVSLVYQTTKGQCPLSFEPVIKVQQCELKTHKVVWRSERTKHQMFQDMVRQAHQNAVPFRYVLADSWYTNADNINLVLGLKHHYLGAVKSNLEIALSKHDRANGKFVKISTLQLQPGTVLTVFIRSVQAPVAICGDILPNKDGSVGELLLLTTDVTMTYQQLLTTYQKRWGIEEYHKSLKQNASLEKSPTRTHRTQANHLFASICAYVKLERLRLMAHTNHFALKGRLYLKALQAAFAELAVLKNQLSQHPQMELA</sequence>
<dbReference type="AlphaFoldDB" id="A0A6P1WBG2"/>
<dbReference type="KEGG" id="senf:GJR95_41490"/>
<dbReference type="GO" id="GO:0003677">
    <property type="term" value="F:DNA binding"/>
    <property type="evidence" value="ECO:0007669"/>
    <property type="project" value="InterPro"/>
</dbReference>
<proteinExistence type="predicted"/>
<protein>
    <submittedName>
        <fullName evidence="2">Transposase</fullName>
    </submittedName>
</protein>
<dbReference type="Pfam" id="PF01609">
    <property type="entry name" value="DDE_Tnp_1"/>
    <property type="match status" value="1"/>
</dbReference>
<dbReference type="InterPro" id="IPR012337">
    <property type="entry name" value="RNaseH-like_sf"/>
</dbReference>
<feature type="domain" description="Transposase IS4-like" evidence="1">
    <location>
        <begin position="151"/>
        <end position="318"/>
    </location>
</feature>
<dbReference type="GO" id="GO:0004803">
    <property type="term" value="F:transposase activity"/>
    <property type="evidence" value="ECO:0007669"/>
    <property type="project" value="InterPro"/>
</dbReference>